<gene>
    <name evidence="1" type="primary">WBGene00102483</name>
</gene>
<accession>A0A8R1U9E9</accession>
<sequence length="107" mass="12027">MYGLVLLLNIINSVVAHNLSEEREDSAASENHASQHSRNFDVQFHPQSYGLPCLLFYSVRGDCLSNTSTRALPEDSPVIILQFESPRRAKCELSTDNDDNVDIFMIV</sequence>
<reference evidence="2" key="1">
    <citation type="journal article" date="2008" name="Nat. Genet.">
        <title>The Pristionchus pacificus genome provides a unique perspective on nematode lifestyle and parasitism.</title>
        <authorList>
            <person name="Dieterich C."/>
            <person name="Clifton S.W."/>
            <person name="Schuster L.N."/>
            <person name="Chinwalla A."/>
            <person name="Delehaunty K."/>
            <person name="Dinkelacker I."/>
            <person name="Fulton L."/>
            <person name="Fulton R."/>
            <person name="Godfrey J."/>
            <person name="Minx P."/>
            <person name="Mitreva M."/>
            <person name="Roeseler W."/>
            <person name="Tian H."/>
            <person name="Witte H."/>
            <person name="Yang S.P."/>
            <person name="Wilson R.K."/>
            <person name="Sommer R.J."/>
        </authorList>
    </citation>
    <scope>NUCLEOTIDE SEQUENCE [LARGE SCALE GENOMIC DNA]</scope>
    <source>
        <strain evidence="2">PS312</strain>
    </source>
</reference>
<name>A0A2A6C1D6_PRIPA</name>
<reference evidence="1" key="2">
    <citation type="submission" date="2022-06" db="UniProtKB">
        <authorList>
            <consortium name="EnsemblMetazoa"/>
        </authorList>
    </citation>
    <scope>IDENTIFICATION</scope>
    <source>
        <strain evidence="1">PS312</strain>
    </source>
</reference>
<accession>A0A2A6C1D6</accession>
<dbReference type="Proteomes" id="UP000005239">
    <property type="component" value="Unassembled WGS sequence"/>
</dbReference>
<protein>
    <submittedName>
        <fullName evidence="1">Uncharacterized protein</fullName>
    </submittedName>
</protein>
<dbReference type="AlphaFoldDB" id="A0A2A6C1D6"/>
<dbReference type="EnsemblMetazoa" id="PPA12929.1">
    <property type="protein sequence ID" value="PPA12929.1"/>
    <property type="gene ID" value="WBGene00102483"/>
</dbReference>
<proteinExistence type="predicted"/>
<keyword evidence="2" id="KW-1185">Reference proteome</keyword>
<evidence type="ECO:0000313" key="1">
    <source>
        <dbReference type="EnsemblMetazoa" id="PPA12929.1"/>
    </source>
</evidence>
<organism evidence="1 2">
    <name type="scientific">Pristionchus pacificus</name>
    <name type="common">Parasitic nematode worm</name>
    <dbReference type="NCBI Taxonomy" id="54126"/>
    <lineage>
        <taxon>Eukaryota</taxon>
        <taxon>Metazoa</taxon>
        <taxon>Ecdysozoa</taxon>
        <taxon>Nematoda</taxon>
        <taxon>Chromadorea</taxon>
        <taxon>Rhabditida</taxon>
        <taxon>Rhabditina</taxon>
        <taxon>Diplogasteromorpha</taxon>
        <taxon>Diplogasteroidea</taxon>
        <taxon>Neodiplogasteridae</taxon>
        <taxon>Pristionchus</taxon>
    </lineage>
</organism>
<evidence type="ECO:0000313" key="2">
    <source>
        <dbReference type="Proteomes" id="UP000005239"/>
    </source>
</evidence>